<dbReference type="PANTHER" id="PTHR12304">
    <property type="entry name" value="INOSINE-URIDINE PREFERRING NUCLEOSIDE HYDROLASE"/>
    <property type="match status" value="1"/>
</dbReference>
<keyword evidence="3" id="KW-0326">Glycosidase</keyword>
<dbReference type="Pfam" id="PF01156">
    <property type="entry name" value="IU_nuc_hydro"/>
    <property type="match status" value="1"/>
</dbReference>
<accession>A0A814GYB6</accession>
<feature type="domain" description="Inosine/uridine-preferring nucleoside hydrolase" evidence="4">
    <location>
        <begin position="6"/>
        <end position="310"/>
    </location>
</feature>
<keyword evidence="7" id="KW-1185">Reference proteome</keyword>
<evidence type="ECO:0000259" key="4">
    <source>
        <dbReference type="Pfam" id="PF01156"/>
    </source>
</evidence>
<dbReference type="EMBL" id="CAJNOM010000081">
    <property type="protein sequence ID" value="CAF1003050.1"/>
    <property type="molecule type" value="Genomic_DNA"/>
</dbReference>
<evidence type="ECO:0000313" key="7">
    <source>
        <dbReference type="Proteomes" id="UP000663832"/>
    </source>
</evidence>
<dbReference type="Gene3D" id="3.90.245.10">
    <property type="entry name" value="Ribonucleoside hydrolase-like"/>
    <property type="match status" value="1"/>
</dbReference>
<keyword evidence="2" id="KW-0378">Hydrolase</keyword>
<dbReference type="Proteomes" id="UP000663877">
    <property type="component" value="Unassembled WGS sequence"/>
</dbReference>
<dbReference type="GO" id="GO:0005829">
    <property type="term" value="C:cytosol"/>
    <property type="evidence" value="ECO:0007669"/>
    <property type="project" value="TreeGrafter"/>
</dbReference>
<dbReference type="Proteomes" id="UP000663832">
    <property type="component" value="Unassembled WGS sequence"/>
</dbReference>
<evidence type="ECO:0000256" key="1">
    <source>
        <dbReference type="ARBA" id="ARBA00009176"/>
    </source>
</evidence>
<organism evidence="5 7">
    <name type="scientific">Adineta steineri</name>
    <dbReference type="NCBI Taxonomy" id="433720"/>
    <lineage>
        <taxon>Eukaryota</taxon>
        <taxon>Metazoa</taxon>
        <taxon>Spiralia</taxon>
        <taxon>Gnathifera</taxon>
        <taxon>Rotifera</taxon>
        <taxon>Eurotatoria</taxon>
        <taxon>Bdelloidea</taxon>
        <taxon>Adinetida</taxon>
        <taxon>Adinetidae</taxon>
        <taxon>Adineta</taxon>
    </lineage>
</organism>
<gene>
    <name evidence="6" type="ORF">BJG266_LOCUS21862</name>
    <name evidence="5" type="ORF">QVE165_LOCUS15042</name>
</gene>
<dbReference type="InterPro" id="IPR036452">
    <property type="entry name" value="Ribo_hydro-like"/>
</dbReference>
<reference evidence="5" key="1">
    <citation type="submission" date="2021-02" db="EMBL/GenBank/DDBJ databases">
        <authorList>
            <person name="Nowell W R."/>
        </authorList>
    </citation>
    <scope>NUCLEOTIDE SEQUENCE</scope>
</reference>
<evidence type="ECO:0000256" key="3">
    <source>
        <dbReference type="ARBA" id="ARBA00023295"/>
    </source>
</evidence>
<evidence type="ECO:0000313" key="5">
    <source>
        <dbReference type="EMBL" id="CAF1003050.1"/>
    </source>
</evidence>
<dbReference type="SUPFAM" id="SSF53590">
    <property type="entry name" value="Nucleoside hydrolase"/>
    <property type="match status" value="1"/>
</dbReference>
<dbReference type="AlphaFoldDB" id="A0A814GYB6"/>
<name>A0A814GYB6_9BILA</name>
<proteinExistence type="inferred from homology"/>
<dbReference type="GO" id="GO:0006152">
    <property type="term" value="P:purine nucleoside catabolic process"/>
    <property type="evidence" value="ECO:0007669"/>
    <property type="project" value="TreeGrafter"/>
</dbReference>
<evidence type="ECO:0000256" key="2">
    <source>
        <dbReference type="ARBA" id="ARBA00022801"/>
    </source>
</evidence>
<dbReference type="EMBL" id="CAJNOI010000133">
    <property type="protein sequence ID" value="CAF1110424.1"/>
    <property type="molecule type" value="Genomic_DNA"/>
</dbReference>
<dbReference type="PANTHER" id="PTHR12304:SF4">
    <property type="entry name" value="URIDINE NUCLEOSIDASE"/>
    <property type="match status" value="1"/>
</dbReference>
<comment type="caution">
    <text evidence="5">The sequence shown here is derived from an EMBL/GenBank/DDBJ whole genome shotgun (WGS) entry which is preliminary data.</text>
</comment>
<protein>
    <recommendedName>
        <fullName evidence="4">Inosine/uridine-preferring nucleoside hydrolase domain-containing protein</fullName>
    </recommendedName>
</protein>
<dbReference type="OrthoDB" id="432381at2759"/>
<dbReference type="GO" id="GO:0008477">
    <property type="term" value="F:purine nucleosidase activity"/>
    <property type="evidence" value="ECO:0007669"/>
    <property type="project" value="TreeGrafter"/>
</dbReference>
<sequence length="343" mass="37810">MVCQRIILDCDPGVDDSIAILLALSSPEEITIEGITIVMGNHNDIDLLSSNACLLLDMCQMSSNIPIIKGANKPLTHAYHGHSGIKVHSENGIGNIKHPIEYLNKTPLEKYSNKSAAQFIVEHVLNNPGEITLCAIGPLTNIALAVSIGGHSFIKSVKKLVIMGGSIGGLGNKTVAAEANLANDPHAGKIVFDAFSDITMVGLNCTKQLPLTDELREKIRKLNSIGQFCFDITKHYTEILRSWNDPPCFNDPTAIMFLIKPDIFQGQRACVDVEDNGRLTSGQTVADWNGRWGRPLQTFILTNVDRDEFEKELLNRLARLNMFKPISNQQIKQIEEQIINSDQ</sequence>
<comment type="similarity">
    <text evidence="1">Belongs to the IUNH family.</text>
</comment>
<evidence type="ECO:0000313" key="6">
    <source>
        <dbReference type="EMBL" id="CAF1110424.1"/>
    </source>
</evidence>
<dbReference type="InterPro" id="IPR023186">
    <property type="entry name" value="IUNH"/>
</dbReference>
<dbReference type="InterPro" id="IPR001910">
    <property type="entry name" value="Inosine/uridine_hydrolase_dom"/>
</dbReference>